<evidence type="ECO:0000256" key="6">
    <source>
        <dbReference type="SAM" id="Phobius"/>
    </source>
</evidence>
<accession>A0A1I6V791</accession>
<proteinExistence type="inferred from homology"/>
<evidence type="ECO:0000256" key="2">
    <source>
        <dbReference type="ARBA" id="ARBA00007375"/>
    </source>
</evidence>
<feature type="transmembrane region" description="Helical" evidence="6">
    <location>
        <begin position="110"/>
        <end position="129"/>
    </location>
</feature>
<evidence type="ECO:0000256" key="3">
    <source>
        <dbReference type="ARBA" id="ARBA00022692"/>
    </source>
</evidence>
<keyword evidence="5 6" id="KW-0472">Membrane</keyword>
<evidence type="ECO:0000256" key="1">
    <source>
        <dbReference type="ARBA" id="ARBA00004141"/>
    </source>
</evidence>
<feature type="transmembrane region" description="Helical" evidence="6">
    <location>
        <begin position="55"/>
        <end position="74"/>
    </location>
</feature>
<keyword evidence="3 6" id="KW-0812">Transmembrane</keyword>
<keyword evidence="4 6" id="KW-1133">Transmembrane helix</keyword>
<dbReference type="OrthoDB" id="5651790at2"/>
<dbReference type="GO" id="GO:0016020">
    <property type="term" value="C:membrane"/>
    <property type="evidence" value="ECO:0007669"/>
    <property type="project" value="UniProtKB-SubCell"/>
</dbReference>
<evidence type="ECO:0000256" key="5">
    <source>
        <dbReference type="ARBA" id="ARBA00023136"/>
    </source>
</evidence>
<dbReference type="GO" id="GO:0016787">
    <property type="term" value="F:hydrolase activity"/>
    <property type="evidence" value="ECO:0007669"/>
    <property type="project" value="TreeGrafter"/>
</dbReference>
<dbReference type="PANTHER" id="PTHR31885:SF6">
    <property type="entry name" value="GH04784P"/>
    <property type="match status" value="1"/>
</dbReference>
<feature type="transmembrane region" description="Helical" evidence="6">
    <location>
        <begin position="167"/>
        <end position="188"/>
    </location>
</feature>
<reference evidence="7 8" key="1">
    <citation type="submission" date="2016-10" db="EMBL/GenBank/DDBJ databases">
        <authorList>
            <person name="de Groot N.N."/>
        </authorList>
    </citation>
    <scope>NUCLEOTIDE SEQUENCE [LARGE SCALE GENOMIC DNA]</scope>
    <source>
        <strain evidence="7 8">CGMCC 1.6114</strain>
    </source>
</reference>
<feature type="transmembrane region" description="Helical" evidence="6">
    <location>
        <begin position="29"/>
        <end position="48"/>
    </location>
</feature>
<comment type="subcellular location">
    <subcellularLocation>
        <location evidence="1">Membrane</location>
        <topology evidence="1">Multi-pass membrane protein</topology>
    </subcellularLocation>
</comment>
<dbReference type="AlphaFoldDB" id="A0A1I6V791"/>
<dbReference type="EMBL" id="FPAG01000008">
    <property type="protein sequence ID" value="SFT09573.1"/>
    <property type="molecule type" value="Genomic_DNA"/>
</dbReference>
<feature type="transmembrane region" description="Helical" evidence="6">
    <location>
        <begin position="135"/>
        <end position="155"/>
    </location>
</feature>
<sequence length="233" mass="26944">MKNAVVFTVIYFILLTLELITGNFDEFYSFRYITKPLLTISLGFYVILNKKQYTHLSNFILLALLFSLIGDVFLLMNESYFILGLLAFFVAHIMYISAFFKTKFFNFRRFLTITAILLAFATPMLYLIIPNAGSLLPYIVLYVIVLMVMVKTMYLRKGYVNPLSYKLAISGATLFLISDSLLAINKFVFEIQHINLLVMSTYGIAQFLIINGALFEKRNKQSLFKYFQRQTSS</sequence>
<evidence type="ECO:0000313" key="8">
    <source>
        <dbReference type="Proteomes" id="UP000183209"/>
    </source>
</evidence>
<feature type="transmembrane region" description="Helical" evidence="6">
    <location>
        <begin position="80"/>
        <end position="98"/>
    </location>
</feature>
<evidence type="ECO:0000256" key="4">
    <source>
        <dbReference type="ARBA" id="ARBA00022989"/>
    </source>
</evidence>
<dbReference type="RefSeq" id="WP_074979775.1">
    <property type="nucleotide sequence ID" value="NZ_FPAG01000008.1"/>
</dbReference>
<name>A0A1I6V791_9FLAO</name>
<comment type="similarity">
    <text evidence="2">Belongs to the TMEM86 family.</text>
</comment>
<evidence type="ECO:0000313" key="7">
    <source>
        <dbReference type="EMBL" id="SFT09573.1"/>
    </source>
</evidence>
<organism evidence="7 8">
    <name type="scientific">Zhouia amylolytica</name>
    <dbReference type="NCBI Taxonomy" id="376730"/>
    <lineage>
        <taxon>Bacteria</taxon>
        <taxon>Pseudomonadati</taxon>
        <taxon>Bacteroidota</taxon>
        <taxon>Flavobacteriia</taxon>
        <taxon>Flavobacteriales</taxon>
        <taxon>Flavobacteriaceae</taxon>
        <taxon>Zhouia</taxon>
    </lineage>
</organism>
<dbReference type="InterPro" id="IPR012506">
    <property type="entry name" value="TMEM86B-like"/>
</dbReference>
<protein>
    <submittedName>
        <fullName evidence="7">Uncharacterized membrane protein YhhN</fullName>
    </submittedName>
</protein>
<feature type="transmembrane region" description="Helical" evidence="6">
    <location>
        <begin position="194"/>
        <end position="215"/>
    </location>
</feature>
<dbReference type="Proteomes" id="UP000183209">
    <property type="component" value="Unassembled WGS sequence"/>
</dbReference>
<dbReference type="Pfam" id="PF07947">
    <property type="entry name" value="YhhN"/>
    <property type="match status" value="1"/>
</dbReference>
<dbReference type="PANTHER" id="PTHR31885">
    <property type="entry name" value="GH04784P"/>
    <property type="match status" value="1"/>
</dbReference>
<gene>
    <name evidence="7" type="ORF">SAMN04487906_2918</name>
</gene>